<dbReference type="EMBL" id="PQXH01000248">
    <property type="protein sequence ID" value="TGO07759.1"/>
    <property type="molecule type" value="Genomic_DNA"/>
</dbReference>
<keyword evidence="7" id="KW-1185">Reference proteome</keyword>
<comment type="subcellular location">
    <subcellularLocation>
        <location evidence="1">Membrane</location>
        <topology evidence="1">Multi-pass membrane protein</topology>
    </subcellularLocation>
</comment>
<evidence type="ECO:0000313" key="6">
    <source>
        <dbReference type="EMBL" id="TGO07759.1"/>
    </source>
</evidence>
<dbReference type="PANTHER" id="PTHR23501:SF43">
    <property type="entry name" value="MULTIDRUG TRANSPORTER, PUTATIVE (AFU_ORTHOLOGUE AFUA_6G03040)-RELATED"/>
    <property type="match status" value="1"/>
</dbReference>
<evidence type="ECO:0000256" key="1">
    <source>
        <dbReference type="ARBA" id="ARBA00004141"/>
    </source>
</evidence>
<protein>
    <submittedName>
        <fullName evidence="6">Uncharacterized protein</fullName>
    </submittedName>
</protein>
<comment type="caution">
    <text evidence="6">The sequence shown here is derived from an EMBL/GenBank/DDBJ whole genome shotgun (WGS) entry which is preliminary data.</text>
</comment>
<evidence type="ECO:0000256" key="5">
    <source>
        <dbReference type="SAM" id="Phobius"/>
    </source>
</evidence>
<dbReference type="Proteomes" id="UP000297777">
    <property type="component" value="Unassembled WGS sequence"/>
</dbReference>
<evidence type="ECO:0000256" key="4">
    <source>
        <dbReference type="ARBA" id="ARBA00023136"/>
    </source>
</evidence>
<dbReference type="GO" id="GO:0022857">
    <property type="term" value="F:transmembrane transporter activity"/>
    <property type="evidence" value="ECO:0007669"/>
    <property type="project" value="TreeGrafter"/>
</dbReference>
<accession>A0A4Z1E938</accession>
<evidence type="ECO:0000256" key="3">
    <source>
        <dbReference type="ARBA" id="ARBA00022989"/>
    </source>
</evidence>
<dbReference type="SUPFAM" id="SSF103473">
    <property type="entry name" value="MFS general substrate transporter"/>
    <property type="match status" value="1"/>
</dbReference>
<name>A0A4Z1E938_9HELO</name>
<dbReference type="GO" id="GO:0005886">
    <property type="term" value="C:plasma membrane"/>
    <property type="evidence" value="ECO:0007669"/>
    <property type="project" value="TreeGrafter"/>
</dbReference>
<proteinExistence type="predicted"/>
<feature type="transmembrane region" description="Helical" evidence="5">
    <location>
        <begin position="288"/>
        <end position="314"/>
    </location>
</feature>
<feature type="transmembrane region" description="Helical" evidence="5">
    <location>
        <begin position="126"/>
        <end position="146"/>
    </location>
</feature>
<dbReference type="PANTHER" id="PTHR23501">
    <property type="entry name" value="MAJOR FACILITATOR SUPERFAMILY"/>
    <property type="match status" value="1"/>
</dbReference>
<feature type="transmembrane region" description="Helical" evidence="5">
    <location>
        <begin position="228"/>
        <end position="246"/>
    </location>
</feature>
<evidence type="ECO:0000256" key="2">
    <source>
        <dbReference type="ARBA" id="ARBA00022692"/>
    </source>
</evidence>
<feature type="transmembrane region" description="Helical" evidence="5">
    <location>
        <begin position="42"/>
        <end position="60"/>
    </location>
</feature>
<keyword evidence="3 5" id="KW-1133">Transmembrane helix</keyword>
<feature type="transmembrane region" description="Helical" evidence="5">
    <location>
        <begin position="258"/>
        <end position="282"/>
    </location>
</feature>
<keyword evidence="4 5" id="KW-0472">Membrane</keyword>
<sequence>MSISAGTNASSLSTSNKALTKISTGVMVIFVKLSDLLTKKSVFTTSIVIFTVFPGSCGAAKKMRQLTSPKPEPYEVNHTTVKLFAIPGRFPYYTAAELSNKLRIFGTNPNGTPSTTHASKGTPKKLDTIGTILVLLATVIMAAGFQEIGSRFPWKSCTMAVACSIGAKDYAPQWSSGARVTLRFLTTEVMIGILLYQLFLPDWRSISSDVISNAPDVPISHGLSGLDVGIRVVPFTALWAFGLLVSPTLASKLKVPPIYIVLAGSCIQTIGFPFGGALPFTLQIPSRIYAYEVIAGLGCDLVFLSLFIMIPFVAKTRDRAVGMATGSKFQVIGSTIVL</sequence>
<dbReference type="InterPro" id="IPR036259">
    <property type="entry name" value="MFS_trans_sf"/>
</dbReference>
<evidence type="ECO:0000313" key="7">
    <source>
        <dbReference type="Proteomes" id="UP000297777"/>
    </source>
</evidence>
<dbReference type="OrthoDB" id="440553at2759"/>
<reference evidence="6 7" key="1">
    <citation type="submission" date="2017-12" db="EMBL/GenBank/DDBJ databases">
        <title>Comparative genomics of Botrytis spp.</title>
        <authorList>
            <person name="Valero-Jimenez C.A."/>
            <person name="Tapia P."/>
            <person name="Veloso J."/>
            <person name="Silva-Moreno E."/>
            <person name="Staats M."/>
            <person name="Valdes J.H."/>
            <person name="Van Kan J.A.L."/>
        </authorList>
    </citation>
    <scope>NUCLEOTIDE SEQUENCE [LARGE SCALE GENOMIC DNA]</scope>
    <source>
        <strain evidence="6 7">Bt9001</strain>
    </source>
</reference>
<gene>
    <name evidence="6" type="ORF">BTUL_0248g00020</name>
</gene>
<organism evidence="6 7">
    <name type="scientific">Botrytis tulipae</name>
    <dbReference type="NCBI Taxonomy" id="87230"/>
    <lineage>
        <taxon>Eukaryota</taxon>
        <taxon>Fungi</taxon>
        <taxon>Dikarya</taxon>
        <taxon>Ascomycota</taxon>
        <taxon>Pezizomycotina</taxon>
        <taxon>Leotiomycetes</taxon>
        <taxon>Helotiales</taxon>
        <taxon>Sclerotiniaceae</taxon>
        <taxon>Botrytis</taxon>
    </lineage>
</organism>
<keyword evidence="2 5" id="KW-0812">Transmembrane</keyword>
<dbReference type="AlphaFoldDB" id="A0A4Z1E938"/>